<feature type="transmembrane region" description="Helical" evidence="2">
    <location>
        <begin position="119"/>
        <end position="140"/>
    </location>
</feature>
<feature type="region of interest" description="Disordered" evidence="1">
    <location>
        <begin position="1"/>
        <end position="114"/>
    </location>
</feature>
<keyword evidence="2" id="KW-0812">Transmembrane</keyword>
<feature type="compositionally biased region" description="Basic and acidic residues" evidence="1">
    <location>
        <begin position="51"/>
        <end position="63"/>
    </location>
</feature>
<name>A0ABQ7G1B6_DUNSA</name>
<dbReference type="EMBL" id="MU070310">
    <property type="protein sequence ID" value="KAF5828392.1"/>
    <property type="molecule type" value="Genomic_DNA"/>
</dbReference>
<keyword evidence="2" id="KW-0472">Membrane</keyword>
<keyword evidence="4" id="KW-1185">Reference proteome</keyword>
<organism evidence="3 4">
    <name type="scientific">Dunaliella salina</name>
    <name type="common">Green alga</name>
    <name type="synonym">Protococcus salinus</name>
    <dbReference type="NCBI Taxonomy" id="3046"/>
    <lineage>
        <taxon>Eukaryota</taxon>
        <taxon>Viridiplantae</taxon>
        <taxon>Chlorophyta</taxon>
        <taxon>core chlorophytes</taxon>
        <taxon>Chlorophyceae</taxon>
        <taxon>CS clade</taxon>
        <taxon>Chlamydomonadales</taxon>
        <taxon>Dunaliellaceae</taxon>
        <taxon>Dunaliella</taxon>
    </lineage>
</organism>
<feature type="compositionally biased region" description="Low complexity" evidence="1">
    <location>
        <begin position="72"/>
        <end position="84"/>
    </location>
</feature>
<reference evidence="3" key="1">
    <citation type="submission" date="2017-08" db="EMBL/GenBank/DDBJ databases">
        <authorList>
            <person name="Polle J.E."/>
            <person name="Barry K."/>
            <person name="Cushman J."/>
            <person name="Schmutz J."/>
            <person name="Tran D."/>
            <person name="Hathwaick L.T."/>
            <person name="Yim W.C."/>
            <person name="Jenkins J."/>
            <person name="Mckie-Krisberg Z.M."/>
            <person name="Prochnik S."/>
            <person name="Lindquist E."/>
            <person name="Dockter R.B."/>
            <person name="Adam C."/>
            <person name="Molina H."/>
            <person name="Bunkerborg J."/>
            <person name="Jin E."/>
            <person name="Buchheim M."/>
            <person name="Magnuson J."/>
        </authorList>
    </citation>
    <scope>NUCLEOTIDE SEQUENCE</scope>
    <source>
        <strain evidence="3">CCAP 19/18</strain>
    </source>
</reference>
<gene>
    <name evidence="3" type="ORF">DUNSADRAFT_17678</name>
</gene>
<evidence type="ECO:0000256" key="1">
    <source>
        <dbReference type="SAM" id="MobiDB-lite"/>
    </source>
</evidence>
<sequence length="242" mass="26375">AIVASRFELSQPDWQDKQPPSGAPGRRLAQGDSTPPDCSGLDATLSRRLRDKIISEPECEREVVPPPPDEGSPPSRRPGTGDPPSSSPPGDEEEDVIAERPSDEDPNGGGTSSNDLGKILGPVLGLGLGIAALVGVLYLVKRSRRQKLEARLAAAERMDLQAWRKPRTQENHAPLSLSLFRVRSLSPTVRGNTGNAQPARLRLWGLESRVHCHTQCETERGVESRVRSFLTTARYCVKLKKP</sequence>
<evidence type="ECO:0000256" key="2">
    <source>
        <dbReference type="SAM" id="Phobius"/>
    </source>
</evidence>
<protein>
    <submittedName>
        <fullName evidence="3">Uncharacterized protein</fullName>
    </submittedName>
</protein>
<accession>A0ABQ7G1B6</accession>
<comment type="caution">
    <text evidence="3">The sequence shown here is derived from an EMBL/GenBank/DDBJ whole genome shotgun (WGS) entry which is preliminary data.</text>
</comment>
<keyword evidence="2" id="KW-1133">Transmembrane helix</keyword>
<proteinExistence type="predicted"/>
<feature type="non-terminal residue" evidence="3">
    <location>
        <position position="1"/>
    </location>
</feature>
<evidence type="ECO:0000313" key="3">
    <source>
        <dbReference type="EMBL" id="KAF5828392.1"/>
    </source>
</evidence>
<dbReference type="Proteomes" id="UP000815325">
    <property type="component" value="Unassembled WGS sequence"/>
</dbReference>
<evidence type="ECO:0000313" key="4">
    <source>
        <dbReference type="Proteomes" id="UP000815325"/>
    </source>
</evidence>